<sequence length="136" mass="14660">MFFRPGTTRIPFRTGNGARKGGSDGRRIELDPANDYHARAATEAYADSCALDMPWLAEWLRDSAAGDGDAGLTNCASTVRRVFDLAQECASREPDYAHAAWEHVRVGLEAALSAHLRRKENVDDKVAALSGAGAKA</sequence>
<name>A0ACC6U2U0_9BURK</name>
<evidence type="ECO:0000313" key="2">
    <source>
        <dbReference type="Proteomes" id="UP001558850"/>
    </source>
</evidence>
<reference evidence="1" key="1">
    <citation type="submission" date="2024-07" db="EMBL/GenBank/DDBJ databases">
        <title>A survey of Mimosa microsymbionts across Brazilian biomes reveals a high diversity of Paraburkholderia nodulating endemic species, but also that Cupriavidus is common as a symbiont of widespread species.</title>
        <authorList>
            <person name="Rouws L."/>
            <person name="Barauna A."/>
            <person name="Beukes C."/>
            <person name="Rouws J.R.C."/>
            <person name="De Faria S.M."/>
            <person name="Gross E."/>
            <person name="Bueno Dos Reis Junior F."/>
            <person name="Simon M.F."/>
            <person name="Maluk M."/>
            <person name="Odee D.W."/>
            <person name="Kenicer G."/>
            <person name="Young J.P.W."/>
            <person name="Reis V.M."/>
            <person name="Zilli J."/>
            <person name="James E.K."/>
        </authorList>
    </citation>
    <scope>NUCLEOTIDE SEQUENCE</scope>
    <source>
        <strain evidence="1">EG181B</strain>
    </source>
</reference>
<keyword evidence="2" id="KW-1185">Reference proteome</keyword>
<dbReference type="EMBL" id="JBFRCH010000010">
    <property type="protein sequence ID" value="MEX3934006.1"/>
    <property type="molecule type" value="Genomic_DNA"/>
</dbReference>
<organism evidence="1 2">
    <name type="scientific">Paraburkholderia phymatum</name>
    <dbReference type="NCBI Taxonomy" id="148447"/>
    <lineage>
        <taxon>Bacteria</taxon>
        <taxon>Pseudomonadati</taxon>
        <taxon>Pseudomonadota</taxon>
        <taxon>Betaproteobacteria</taxon>
        <taxon>Burkholderiales</taxon>
        <taxon>Burkholderiaceae</taxon>
        <taxon>Paraburkholderia</taxon>
    </lineage>
</organism>
<accession>A0ACC6U2U0</accession>
<dbReference type="Proteomes" id="UP001558850">
    <property type="component" value="Unassembled WGS sequence"/>
</dbReference>
<gene>
    <name evidence="1" type="ORF">AB4Y32_19735</name>
</gene>
<evidence type="ECO:0000313" key="1">
    <source>
        <dbReference type="EMBL" id="MEX3934006.1"/>
    </source>
</evidence>
<protein>
    <submittedName>
        <fullName evidence="1">Uncharacterized protein</fullName>
    </submittedName>
</protein>
<comment type="caution">
    <text evidence="1">The sequence shown here is derived from an EMBL/GenBank/DDBJ whole genome shotgun (WGS) entry which is preliminary data.</text>
</comment>
<proteinExistence type="predicted"/>